<evidence type="ECO:0000313" key="2">
    <source>
        <dbReference type="EMBL" id="AOY56272.1"/>
    </source>
</evidence>
<reference evidence="2 3" key="1">
    <citation type="journal article" date="2016" name="Biochim. Biophys. Acta">
        <title>Photochemical characterization of actinorhodopsin and its functional existence in the natural host.</title>
        <authorList>
            <person name="Nakamura S."/>
            <person name="Kikukawa T."/>
            <person name="Tamogami J."/>
            <person name="Kamiya M."/>
            <person name="Aizawa T."/>
            <person name="Hahn M.W."/>
            <person name="Ihara K."/>
            <person name="Kamo N."/>
            <person name="Demura M."/>
        </authorList>
    </citation>
    <scope>NUCLEOTIDE SEQUENCE [LARGE SCALE GENOMIC DNA]</scope>
    <source>
        <strain evidence="2 3">MWH-Dar1</strain>
    </source>
</reference>
<evidence type="ECO:0000256" key="1">
    <source>
        <dbReference type="SAM" id="MobiDB-lite"/>
    </source>
</evidence>
<keyword evidence="3" id="KW-1185">Reference proteome</keyword>
<gene>
    <name evidence="2" type="ORF">A4Z71_04745</name>
</gene>
<accession>A0A1D9DZM4</accession>
<dbReference type="STRING" id="535712.A4Z71_04745"/>
<dbReference type="RefSeq" id="WP_070954778.1">
    <property type="nucleotide sequence ID" value="NZ_CP015208.1"/>
</dbReference>
<evidence type="ECO:0000313" key="3">
    <source>
        <dbReference type="Proteomes" id="UP000243784"/>
    </source>
</evidence>
<dbReference type="KEGG" id="rpla:A4Z71_04745"/>
<dbReference type="AlphaFoldDB" id="A0A1D9DZM4"/>
<feature type="compositionally biased region" description="Basic and acidic residues" evidence="1">
    <location>
        <begin position="1"/>
        <end position="12"/>
    </location>
</feature>
<dbReference type="EMBL" id="CP015208">
    <property type="protein sequence ID" value="AOY56272.1"/>
    <property type="molecule type" value="Genomic_DNA"/>
</dbReference>
<dbReference type="Proteomes" id="UP000243784">
    <property type="component" value="Chromosome"/>
</dbReference>
<name>A0A1D9DZM4_9MICO</name>
<proteinExistence type="predicted"/>
<organism evidence="2 3">
    <name type="scientific">Candidatus Rhodoluna planktonica</name>
    <dbReference type="NCBI Taxonomy" id="535712"/>
    <lineage>
        <taxon>Bacteria</taxon>
        <taxon>Bacillati</taxon>
        <taxon>Actinomycetota</taxon>
        <taxon>Actinomycetes</taxon>
        <taxon>Micrococcales</taxon>
        <taxon>Microbacteriaceae</taxon>
        <taxon>Luna cluster</taxon>
        <taxon>Luna-1 subcluster</taxon>
        <taxon>Rhodoluna</taxon>
    </lineage>
</organism>
<sequence>MNVEKDLEERLRQANPVTDQQAPQVDLNLNRIMRTGSGNIRPRFAKWQIATSAAALLIGAAVVSTSLPVDNGPLFSLSGTGAAKSLATTNGSAAEDSRMIMPMVNYEYFAGSELADFDFSETIYQFKASQPIEEAATELAKFFNLSEPQVNKTDPNFVFYQSGNYENGKPYLNVNQFGSVLSFDYSDPSSYLQPDCLKSDEFGCLEFKEIKADKSKLPTEAEAVDFMNSLAKVQGFNENDYRVTTSVDDWGMRASLTLHLNNQPLPLETSAQWNQVGQLSYVYGVAGELVEVKKIQSISSTDAALRANDYRWYGSAHQSLISYPEFSGEVMPFATEANAGSEPASTDKPETKRIALTGAKAALLMVYASNSEMWLVPGFIFDSELGSVSVLATPDGLIELPEPVTPMVR</sequence>
<feature type="region of interest" description="Disordered" evidence="1">
    <location>
        <begin position="1"/>
        <end position="20"/>
    </location>
</feature>
<dbReference type="OrthoDB" id="5111350at2"/>
<protein>
    <submittedName>
        <fullName evidence="2">Uncharacterized protein</fullName>
    </submittedName>
</protein>